<dbReference type="GO" id="GO:0065002">
    <property type="term" value="P:intracellular protein transmembrane transport"/>
    <property type="evidence" value="ECO:0007669"/>
    <property type="project" value="TreeGrafter"/>
</dbReference>
<feature type="transmembrane region" description="Helical" evidence="5">
    <location>
        <begin position="212"/>
        <end position="230"/>
    </location>
</feature>
<feature type="transmembrane region" description="Helical" evidence="5">
    <location>
        <begin position="100"/>
        <end position="127"/>
    </location>
</feature>
<keyword evidence="5" id="KW-0813">Transport</keyword>
<gene>
    <name evidence="5" type="primary">tatC</name>
    <name evidence="6" type="ORF">AC625_16580</name>
</gene>
<feature type="transmembrane region" description="Helical" evidence="5">
    <location>
        <begin position="147"/>
        <end position="176"/>
    </location>
</feature>
<feature type="transmembrane region" description="Helical" evidence="5">
    <location>
        <begin position="20"/>
        <end position="43"/>
    </location>
</feature>
<organism evidence="6 7">
    <name type="scientific">Peribacillus loiseleuriae</name>
    <dbReference type="NCBI Taxonomy" id="1679170"/>
    <lineage>
        <taxon>Bacteria</taxon>
        <taxon>Bacillati</taxon>
        <taxon>Bacillota</taxon>
        <taxon>Bacilli</taxon>
        <taxon>Bacillales</taxon>
        <taxon>Bacillaceae</taxon>
        <taxon>Peribacillus</taxon>
    </lineage>
</organism>
<comment type="similarity">
    <text evidence="5">Belongs to the TatC family.</text>
</comment>
<dbReference type="GO" id="GO:0033281">
    <property type="term" value="C:TAT protein transport complex"/>
    <property type="evidence" value="ECO:0007669"/>
    <property type="project" value="UniProtKB-UniRule"/>
</dbReference>
<dbReference type="RefSeq" id="WP_049682291.1">
    <property type="nucleotide sequence ID" value="NZ_LFZW01000001.1"/>
</dbReference>
<feature type="transmembrane region" description="Helical" evidence="5">
    <location>
        <begin position="188"/>
        <end position="206"/>
    </location>
</feature>
<evidence type="ECO:0000256" key="2">
    <source>
        <dbReference type="ARBA" id="ARBA00022692"/>
    </source>
</evidence>
<dbReference type="STRING" id="1679170.AC625_16580"/>
<dbReference type="OrthoDB" id="9777044at2"/>
<evidence type="ECO:0000313" key="6">
    <source>
        <dbReference type="EMBL" id="KMY50943.1"/>
    </source>
</evidence>
<name>A0A0K9GWC9_9BACI</name>
<dbReference type="PANTHER" id="PTHR30371">
    <property type="entry name" value="SEC-INDEPENDENT PROTEIN TRANSLOCASE PROTEIN TATC"/>
    <property type="match status" value="1"/>
</dbReference>
<dbReference type="HAMAP" id="MF_00902">
    <property type="entry name" value="TatC"/>
    <property type="match status" value="1"/>
</dbReference>
<sequence>MTEKNFDVIEHLDELRKRLIISALAFFVFLIIGFIFVKKIYFFFMGNLDYKLLILGPSDIMWIYFHIASIVAIAGTIPVAAWQIWLFVRPALKPHERKAVLAYIPGLFILFICGLAFGYYFIFPNILRFLLNLSSDLMTTSFTADKYFSFLINITLPFGIAFELPLIMMFLTTLGIVNPYTIAKLRKYAYFILVVIASMISPPEFISHISVAIPLILIYEISVFLSKFVYKRKQRDIKLTNTKELTNNESPK</sequence>
<evidence type="ECO:0000256" key="4">
    <source>
        <dbReference type="ARBA" id="ARBA00023136"/>
    </source>
</evidence>
<dbReference type="PRINTS" id="PR01840">
    <property type="entry name" value="TATCFAMILY"/>
</dbReference>
<dbReference type="GO" id="GO:0009977">
    <property type="term" value="F:proton motive force dependent protein transmembrane transporter activity"/>
    <property type="evidence" value="ECO:0007669"/>
    <property type="project" value="TreeGrafter"/>
</dbReference>
<evidence type="ECO:0000313" key="7">
    <source>
        <dbReference type="Proteomes" id="UP000037146"/>
    </source>
</evidence>
<protein>
    <recommendedName>
        <fullName evidence="5">Sec-independent protein translocase protein TatC</fullName>
    </recommendedName>
</protein>
<keyword evidence="3 5" id="KW-1133">Transmembrane helix</keyword>
<accession>A0A0K9GWC9</accession>
<dbReference type="AlphaFoldDB" id="A0A0K9GWC9"/>
<evidence type="ECO:0000256" key="1">
    <source>
        <dbReference type="ARBA" id="ARBA00004141"/>
    </source>
</evidence>
<dbReference type="PATRIC" id="fig|1679170.3.peg.3768"/>
<reference evidence="7" key="1">
    <citation type="submission" date="2015-07" db="EMBL/GenBank/DDBJ databases">
        <title>Genome sequencing project for genomic taxonomy and phylogenomics of Bacillus-like bacteria.</title>
        <authorList>
            <person name="Liu B."/>
            <person name="Wang J."/>
            <person name="Zhu Y."/>
            <person name="Liu G."/>
            <person name="Chen Q."/>
            <person name="Chen Z."/>
            <person name="Lan J."/>
            <person name="Che J."/>
            <person name="Ge C."/>
            <person name="Shi H."/>
            <person name="Pan Z."/>
            <person name="Liu X."/>
        </authorList>
    </citation>
    <scope>NUCLEOTIDE SEQUENCE [LARGE SCALE GENOMIC DNA]</scope>
    <source>
        <strain evidence="7">FJAT-27997</strain>
    </source>
</reference>
<dbReference type="GO" id="GO:0043953">
    <property type="term" value="P:protein transport by the Tat complex"/>
    <property type="evidence" value="ECO:0007669"/>
    <property type="project" value="UniProtKB-UniRule"/>
</dbReference>
<dbReference type="EMBL" id="LFZW01000001">
    <property type="protein sequence ID" value="KMY50943.1"/>
    <property type="molecule type" value="Genomic_DNA"/>
</dbReference>
<dbReference type="NCBIfam" id="TIGR00945">
    <property type="entry name" value="tatC"/>
    <property type="match status" value="1"/>
</dbReference>
<comment type="subcellular location">
    <subcellularLocation>
        <location evidence="5">Cell membrane</location>
        <topology evidence="5">Multi-pass membrane protein</topology>
    </subcellularLocation>
    <subcellularLocation>
        <location evidence="1">Membrane</location>
        <topology evidence="1">Multi-pass membrane protein</topology>
    </subcellularLocation>
</comment>
<dbReference type="Proteomes" id="UP000037146">
    <property type="component" value="Unassembled WGS sequence"/>
</dbReference>
<dbReference type="InterPro" id="IPR002033">
    <property type="entry name" value="TatC"/>
</dbReference>
<comment type="subunit">
    <text evidence="5">Forms a complex with TatA.</text>
</comment>
<comment type="function">
    <text evidence="5">Part of the twin-arginine translocation (Tat) system that transports large folded proteins containing a characteristic twin-arginine motif in their signal peptide across membranes.</text>
</comment>
<keyword evidence="5" id="KW-1003">Cell membrane</keyword>
<feature type="transmembrane region" description="Helical" evidence="5">
    <location>
        <begin position="63"/>
        <end position="88"/>
    </location>
</feature>
<dbReference type="PANTHER" id="PTHR30371:SF4">
    <property type="entry name" value="SEC-INDEPENDENT PROTEIN TRANSLOCASE PROTEIN TATCD"/>
    <property type="match status" value="1"/>
</dbReference>
<keyword evidence="5" id="KW-0653">Protein transport</keyword>
<keyword evidence="5" id="KW-0811">Translocation</keyword>
<dbReference type="Pfam" id="PF00902">
    <property type="entry name" value="TatC"/>
    <property type="match status" value="1"/>
</dbReference>
<evidence type="ECO:0000256" key="5">
    <source>
        <dbReference type="HAMAP-Rule" id="MF_00902"/>
    </source>
</evidence>
<evidence type="ECO:0000256" key="3">
    <source>
        <dbReference type="ARBA" id="ARBA00022989"/>
    </source>
</evidence>
<keyword evidence="7" id="KW-1185">Reference proteome</keyword>
<proteinExistence type="inferred from homology"/>
<keyword evidence="2 5" id="KW-0812">Transmembrane</keyword>
<keyword evidence="4 5" id="KW-0472">Membrane</keyword>
<dbReference type="InterPro" id="IPR019820">
    <property type="entry name" value="Sec-indep_translocase_CS"/>
</dbReference>
<dbReference type="PROSITE" id="PS01218">
    <property type="entry name" value="TATC"/>
    <property type="match status" value="1"/>
</dbReference>
<comment type="caution">
    <text evidence="6">The sequence shown here is derived from an EMBL/GenBank/DDBJ whole genome shotgun (WGS) entry which is preliminary data.</text>
</comment>